<organism evidence="4">
    <name type="scientific">mine drainage metagenome</name>
    <dbReference type="NCBI Taxonomy" id="410659"/>
    <lineage>
        <taxon>unclassified sequences</taxon>
        <taxon>metagenomes</taxon>
        <taxon>ecological metagenomes</taxon>
    </lineage>
</organism>
<dbReference type="AlphaFoldDB" id="A0A1J5T6I9"/>
<comment type="caution">
    <text evidence="4">The sequence shown here is derived from an EMBL/GenBank/DDBJ whole genome shotgun (WGS) entry which is preliminary data.</text>
</comment>
<dbReference type="Gene3D" id="3.30.160.150">
    <property type="entry name" value="Lipoprotein like domain"/>
    <property type="match status" value="1"/>
</dbReference>
<dbReference type="InterPro" id="IPR007485">
    <property type="entry name" value="LPS_assembly_LptE"/>
</dbReference>
<dbReference type="GO" id="GO:0043165">
    <property type="term" value="P:Gram-negative-bacterium-type cell outer membrane assembly"/>
    <property type="evidence" value="ECO:0007669"/>
    <property type="project" value="InterPro"/>
</dbReference>
<dbReference type="Pfam" id="PF04390">
    <property type="entry name" value="LptE"/>
    <property type="match status" value="1"/>
</dbReference>
<dbReference type="GO" id="GO:1990351">
    <property type="term" value="C:transporter complex"/>
    <property type="evidence" value="ECO:0007669"/>
    <property type="project" value="TreeGrafter"/>
</dbReference>
<dbReference type="PROSITE" id="PS51257">
    <property type="entry name" value="PROKAR_LIPOPROTEIN"/>
    <property type="match status" value="1"/>
</dbReference>
<keyword evidence="1" id="KW-0732">Signal</keyword>
<dbReference type="GO" id="GO:0015920">
    <property type="term" value="P:lipopolysaccharide transport"/>
    <property type="evidence" value="ECO:0007669"/>
    <property type="project" value="TreeGrafter"/>
</dbReference>
<protein>
    <submittedName>
        <fullName evidence="4">LPS-assembly lipoprotein LptE</fullName>
    </submittedName>
</protein>
<keyword evidence="4" id="KW-0449">Lipoprotein</keyword>
<evidence type="ECO:0000313" key="4">
    <source>
        <dbReference type="EMBL" id="OIR11925.1"/>
    </source>
</evidence>
<dbReference type="EMBL" id="MLJW01000019">
    <property type="protein sequence ID" value="OIR11925.1"/>
    <property type="molecule type" value="Genomic_DNA"/>
</dbReference>
<proteinExistence type="inferred from homology"/>
<dbReference type="GO" id="GO:0001530">
    <property type="term" value="F:lipopolysaccharide binding"/>
    <property type="evidence" value="ECO:0007669"/>
    <property type="project" value="TreeGrafter"/>
</dbReference>
<sequence>MANITRLLLLAAVLSLAACGFHVRGSNPGDVTFAFKSLYLKAPGDSPFIRELRKTMKASKVNMVNTPDQAELVLEIISEQATRQILSLTGAGRVQEYQLFYRVSLRAYDSEQNDWLPPDEISLSRILPWDDTQVLSKEQEADGLNKDMRSDAVGQIVRRLNRAKPPTGKS</sequence>
<evidence type="ECO:0000256" key="3">
    <source>
        <dbReference type="ARBA" id="ARBA00023237"/>
    </source>
</evidence>
<dbReference type="HAMAP" id="MF_01186">
    <property type="entry name" value="LPS_assembly_LptE"/>
    <property type="match status" value="1"/>
</dbReference>
<dbReference type="GO" id="GO:0019867">
    <property type="term" value="C:outer membrane"/>
    <property type="evidence" value="ECO:0007669"/>
    <property type="project" value="InterPro"/>
</dbReference>
<gene>
    <name evidence="4" type="primary">lptE_2</name>
    <name evidence="4" type="ORF">GALL_67820</name>
</gene>
<name>A0A1J5T6I9_9ZZZZ</name>
<dbReference type="PANTHER" id="PTHR38098:SF1">
    <property type="entry name" value="LPS-ASSEMBLY LIPOPROTEIN LPTE"/>
    <property type="match status" value="1"/>
</dbReference>
<evidence type="ECO:0000256" key="1">
    <source>
        <dbReference type="ARBA" id="ARBA00022729"/>
    </source>
</evidence>
<accession>A0A1J5T6I9</accession>
<reference evidence="4" key="1">
    <citation type="submission" date="2016-10" db="EMBL/GenBank/DDBJ databases">
        <title>Sequence of Gallionella enrichment culture.</title>
        <authorList>
            <person name="Poehlein A."/>
            <person name="Muehling M."/>
            <person name="Daniel R."/>
        </authorList>
    </citation>
    <scope>NUCLEOTIDE SEQUENCE</scope>
</reference>
<dbReference type="PANTHER" id="PTHR38098">
    <property type="entry name" value="LPS-ASSEMBLY LIPOPROTEIN LPTE"/>
    <property type="match status" value="1"/>
</dbReference>
<keyword evidence="3" id="KW-0998">Cell outer membrane</keyword>
<evidence type="ECO:0000256" key="2">
    <source>
        <dbReference type="ARBA" id="ARBA00023136"/>
    </source>
</evidence>
<keyword evidence="2" id="KW-0472">Membrane</keyword>